<dbReference type="InterPro" id="IPR052769">
    <property type="entry name" value="TPR_domain_protein"/>
</dbReference>
<dbReference type="InterPro" id="IPR019734">
    <property type="entry name" value="TPR_rpt"/>
</dbReference>
<evidence type="ECO:0000313" key="2">
    <source>
        <dbReference type="EMBL" id="KKA29604.1"/>
    </source>
</evidence>
<dbReference type="SMART" id="SM00028">
    <property type="entry name" value="TPR"/>
    <property type="match status" value="2"/>
</dbReference>
<gene>
    <name evidence="2" type="ORF">TD95_000712</name>
</gene>
<dbReference type="AlphaFoldDB" id="A0A0F4ZG63"/>
<protein>
    <recommendedName>
        <fullName evidence="4">Tetratricopeptide repeat protein 1</fullName>
    </recommendedName>
</protein>
<sequence>MATLPQDPAPTTLQDDFAEPPLTPEEEAARALKSAALKSAANALFAAGAHRDAFNKYHEALLVSPPSRPFDIAVLHANIAACQLKLTEWADAITSATSALALLDTDKKTAEPDEEAPVEAEIVSLGAQTAAPAPTALPPDRAAVHKLKCKILLRRARARSHVAGWQNLLGAEEDYKQLAAYARVSSDANAGGLGALDRRTVEAELKTLPPRIKEAQDKEMAEMWGKLKGLGNGLLKPFGLSTDNFQMVKDEKTGGYSMNFKQNP</sequence>
<feature type="region of interest" description="Disordered" evidence="1">
    <location>
        <begin position="1"/>
        <end position="29"/>
    </location>
</feature>
<comment type="caution">
    <text evidence="2">The sequence shown here is derived from an EMBL/GenBank/DDBJ whole genome shotgun (WGS) entry which is preliminary data.</text>
</comment>
<evidence type="ECO:0008006" key="4">
    <source>
        <dbReference type="Google" id="ProtNLM"/>
    </source>
</evidence>
<dbReference type="PANTHER" id="PTHR46014">
    <property type="entry name" value="TETRATRICOPEPTIDE REPEAT PROTEIN 1"/>
    <property type="match status" value="1"/>
</dbReference>
<organism evidence="2 3">
    <name type="scientific">Thielaviopsis punctulata</name>
    <dbReference type="NCBI Taxonomy" id="72032"/>
    <lineage>
        <taxon>Eukaryota</taxon>
        <taxon>Fungi</taxon>
        <taxon>Dikarya</taxon>
        <taxon>Ascomycota</taxon>
        <taxon>Pezizomycotina</taxon>
        <taxon>Sordariomycetes</taxon>
        <taxon>Hypocreomycetidae</taxon>
        <taxon>Microascales</taxon>
        <taxon>Ceratocystidaceae</taxon>
        <taxon>Thielaviopsis</taxon>
    </lineage>
</organism>
<accession>A0A0F4ZG63</accession>
<keyword evidence="3" id="KW-1185">Reference proteome</keyword>
<evidence type="ECO:0000313" key="3">
    <source>
        <dbReference type="Proteomes" id="UP000033483"/>
    </source>
</evidence>
<dbReference type="Gene3D" id="1.25.40.10">
    <property type="entry name" value="Tetratricopeptide repeat domain"/>
    <property type="match status" value="1"/>
</dbReference>
<dbReference type="OrthoDB" id="1872379at2759"/>
<dbReference type="SUPFAM" id="SSF48452">
    <property type="entry name" value="TPR-like"/>
    <property type="match status" value="1"/>
</dbReference>
<reference evidence="2 3" key="1">
    <citation type="submission" date="2015-03" db="EMBL/GenBank/DDBJ databases">
        <authorList>
            <person name="Radwan O."/>
            <person name="Al-Naeli F.A."/>
            <person name="Rendon G.A."/>
            <person name="Fields C."/>
        </authorList>
    </citation>
    <scope>NUCLEOTIDE SEQUENCE [LARGE SCALE GENOMIC DNA]</scope>
    <source>
        <strain evidence="2">CR-DP1</strain>
    </source>
</reference>
<dbReference type="Proteomes" id="UP000033483">
    <property type="component" value="Unassembled WGS sequence"/>
</dbReference>
<proteinExistence type="predicted"/>
<evidence type="ECO:0000256" key="1">
    <source>
        <dbReference type="SAM" id="MobiDB-lite"/>
    </source>
</evidence>
<dbReference type="EMBL" id="LAEV01000760">
    <property type="protein sequence ID" value="KKA29604.1"/>
    <property type="molecule type" value="Genomic_DNA"/>
</dbReference>
<name>A0A0F4ZG63_9PEZI</name>
<dbReference type="InterPro" id="IPR011990">
    <property type="entry name" value="TPR-like_helical_dom_sf"/>
</dbReference>
<dbReference type="PANTHER" id="PTHR46014:SF1">
    <property type="entry name" value="TETRATRICOPEPTIDE REPEAT PROTEIN 1"/>
    <property type="match status" value="1"/>
</dbReference>